<proteinExistence type="predicted"/>
<dbReference type="Proteomes" id="UP000053097">
    <property type="component" value="Unassembled WGS sequence"/>
</dbReference>
<feature type="compositionally biased region" description="Basic and acidic residues" evidence="1">
    <location>
        <begin position="1"/>
        <end position="41"/>
    </location>
</feature>
<evidence type="ECO:0000313" key="2">
    <source>
        <dbReference type="EMBL" id="EZA52437.1"/>
    </source>
</evidence>
<sequence>MCHRDTRELRPCEERKKEEGHSRKRKDATDDRRERERKRENGGCYAPSCTKVASVGPVGYAHINP</sequence>
<evidence type="ECO:0000256" key="1">
    <source>
        <dbReference type="SAM" id="MobiDB-lite"/>
    </source>
</evidence>
<dbReference type="EMBL" id="KK107341">
    <property type="protein sequence ID" value="EZA52437.1"/>
    <property type="molecule type" value="Genomic_DNA"/>
</dbReference>
<organism evidence="2 3">
    <name type="scientific">Ooceraea biroi</name>
    <name type="common">Clonal raider ant</name>
    <name type="synonym">Cerapachys biroi</name>
    <dbReference type="NCBI Taxonomy" id="2015173"/>
    <lineage>
        <taxon>Eukaryota</taxon>
        <taxon>Metazoa</taxon>
        <taxon>Ecdysozoa</taxon>
        <taxon>Arthropoda</taxon>
        <taxon>Hexapoda</taxon>
        <taxon>Insecta</taxon>
        <taxon>Pterygota</taxon>
        <taxon>Neoptera</taxon>
        <taxon>Endopterygota</taxon>
        <taxon>Hymenoptera</taxon>
        <taxon>Apocrita</taxon>
        <taxon>Aculeata</taxon>
        <taxon>Formicoidea</taxon>
        <taxon>Formicidae</taxon>
        <taxon>Dorylinae</taxon>
        <taxon>Ooceraea</taxon>
    </lineage>
</organism>
<protein>
    <submittedName>
        <fullName evidence="2">Uncharacterized protein</fullName>
    </submittedName>
</protein>
<gene>
    <name evidence="2" type="ORF">X777_08580</name>
</gene>
<dbReference type="AlphaFoldDB" id="A0A026W8L0"/>
<name>A0A026W8L0_OOCBI</name>
<keyword evidence="3" id="KW-1185">Reference proteome</keyword>
<accession>A0A026W8L0</accession>
<evidence type="ECO:0000313" key="3">
    <source>
        <dbReference type="Proteomes" id="UP000053097"/>
    </source>
</evidence>
<reference evidence="2 3" key="1">
    <citation type="journal article" date="2014" name="Curr. Biol.">
        <title>The genome of the clonal raider ant Cerapachys biroi.</title>
        <authorList>
            <person name="Oxley P.R."/>
            <person name="Ji L."/>
            <person name="Fetter-Pruneda I."/>
            <person name="McKenzie S.K."/>
            <person name="Li C."/>
            <person name="Hu H."/>
            <person name="Zhang G."/>
            <person name="Kronauer D.J."/>
        </authorList>
    </citation>
    <scope>NUCLEOTIDE SEQUENCE [LARGE SCALE GENOMIC DNA]</scope>
</reference>
<feature type="region of interest" description="Disordered" evidence="1">
    <location>
        <begin position="1"/>
        <end position="48"/>
    </location>
</feature>